<feature type="region of interest" description="Disordered" evidence="1">
    <location>
        <begin position="151"/>
        <end position="205"/>
    </location>
</feature>
<evidence type="ECO:0000313" key="3">
    <source>
        <dbReference type="Proteomes" id="UP001147700"/>
    </source>
</evidence>
<proteinExistence type="predicted"/>
<evidence type="ECO:0000256" key="1">
    <source>
        <dbReference type="SAM" id="MobiDB-lite"/>
    </source>
</evidence>
<organism evidence="2 3">
    <name type="scientific">Solirubrobacter deserti</name>
    <dbReference type="NCBI Taxonomy" id="2282478"/>
    <lineage>
        <taxon>Bacteria</taxon>
        <taxon>Bacillati</taxon>
        <taxon>Actinomycetota</taxon>
        <taxon>Thermoleophilia</taxon>
        <taxon>Solirubrobacterales</taxon>
        <taxon>Solirubrobacteraceae</taxon>
        <taxon>Solirubrobacter</taxon>
    </lineage>
</organism>
<feature type="compositionally biased region" description="Gly residues" evidence="1">
    <location>
        <begin position="175"/>
        <end position="205"/>
    </location>
</feature>
<evidence type="ECO:0000313" key="2">
    <source>
        <dbReference type="EMBL" id="MDA0139142.1"/>
    </source>
</evidence>
<name>A0ABT4RKT9_9ACTN</name>
<feature type="compositionally biased region" description="Low complexity" evidence="1">
    <location>
        <begin position="163"/>
        <end position="174"/>
    </location>
</feature>
<sequence>MKTYTRNRRRKFIEQYEYAPDFVAKLEDKLGDRATALRALKGLDAWFLACLHAEGRMIGMPSEVVDVAWHEFILRTREYTEFCERAFGHYLHHTPESTMTVAASSLIPTTLDIVDRHQIPMVLFTADEDTGWAGGNVYSDVELRRMRESFSRPPEFRKRRRSASSSSSSSDSGGWWMGGFLGGDGGSSSDGGGGGCGGGGCGGGG</sequence>
<accession>A0ABT4RKT9</accession>
<dbReference type="Proteomes" id="UP001147700">
    <property type="component" value="Unassembled WGS sequence"/>
</dbReference>
<evidence type="ECO:0008006" key="4">
    <source>
        <dbReference type="Google" id="ProtNLM"/>
    </source>
</evidence>
<comment type="caution">
    <text evidence="2">The sequence shown here is derived from an EMBL/GenBank/DDBJ whole genome shotgun (WGS) entry which is preliminary data.</text>
</comment>
<reference evidence="2" key="1">
    <citation type="submission" date="2022-10" db="EMBL/GenBank/DDBJ databases">
        <title>The WGS of Solirubrobacter sp. CPCC 204708.</title>
        <authorList>
            <person name="Jiang Z."/>
        </authorList>
    </citation>
    <scope>NUCLEOTIDE SEQUENCE</scope>
    <source>
        <strain evidence="2">CPCC 204708</strain>
    </source>
</reference>
<protein>
    <recommendedName>
        <fullName evidence="4">TIGR04222 domain-containing membrane protein</fullName>
    </recommendedName>
</protein>
<keyword evidence="3" id="KW-1185">Reference proteome</keyword>
<gene>
    <name evidence="2" type="ORF">OJ962_16695</name>
</gene>
<dbReference type="RefSeq" id="WP_202956670.1">
    <property type="nucleotide sequence ID" value="NZ_JAPCID010000022.1"/>
</dbReference>
<dbReference type="EMBL" id="JAPCID010000022">
    <property type="protein sequence ID" value="MDA0139142.1"/>
    <property type="molecule type" value="Genomic_DNA"/>
</dbReference>